<dbReference type="InterPro" id="IPR044624">
    <property type="entry name" value="Mbb1-like"/>
</dbReference>
<keyword evidence="4" id="KW-0802">TPR repeat</keyword>
<dbReference type="GO" id="GO:0006417">
    <property type="term" value="P:regulation of translation"/>
    <property type="evidence" value="ECO:0007669"/>
    <property type="project" value="TreeGrafter"/>
</dbReference>
<evidence type="ECO:0000256" key="4">
    <source>
        <dbReference type="PROSITE-ProRule" id="PRU00339"/>
    </source>
</evidence>
<dbReference type="AlphaFoldDB" id="A0AAP0BRL0"/>
<feature type="region of interest" description="Disordered" evidence="5">
    <location>
        <begin position="46"/>
        <end position="65"/>
    </location>
</feature>
<evidence type="ECO:0000256" key="3">
    <source>
        <dbReference type="ARBA" id="ARBA00023242"/>
    </source>
</evidence>
<evidence type="ECO:0000256" key="5">
    <source>
        <dbReference type="SAM" id="MobiDB-lite"/>
    </source>
</evidence>
<evidence type="ECO:0000256" key="1">
    <source>
        <dbReference type="ARBA" id="ARBA00004123"/>
    </source>
</evidence>
<dbReference type="Proteomes" id="UP001418222">
    <property type="component" value="Unassembled WGS sequence"/>
</dbReference>
<evidence type="ECO:0000313" key="8">
    <source>
        <dbReference type="Proteomes" id="UP001418222"/>
    </source>
</evidence>
<dbReference type="SMART" id="SM00028">
    <property type="entry name" value="TPR"/>
    <property type="match status" value="7"/>
</dbReference>
<dbReference type="GO" id="GO:0005634">
    <property type="term" value="C:nucleus"/>
    <property type="evidence" value="ECO:0007669"/>
    <property type="project" value="UniProtKB-SubCell"/>
</dbReference>
<evidence type="ECO:0000256" key="2">
    <source>
        <dbReference type="ARBA" id="ARBA00022737"/>
    </source>
</evidence>
<sequence>MQFCSAPKTQITFFNSSPFPYSSPNHNANPSFSRFPANVSINVPANTPLLKSPPDSSKNCSKSQIQEHIICSEDEEEEGEGGEEEDKGNSHEREDAPEGLLLSVRRPVKEISDESTESKDTVIGNFDEGVYRSTSKIDQGLSEFAKRMTIFKPESAIVPEKRPLGINLELGLYRAKVLSRNFHLNEAEEILQKCILYWPEDGRAYVALGKLLCKQLKFAEARYSYERGSQATQGENSYIWQCWAVLEHKVGNVRKARELFDAAIVADKRHVAAWHGWAVLEINQGNLNKARNLLDKGLKYSGGNEYIYQTLAILEAKENRFDRARYLFQQATQCNPKSCASWLAWAQVEIQGGNNQMARELFEKAVQSSPKNRFAWHVWAIFEASQGCIEKGRKLLKIGHTLNRRDPVLLQSLALLEYKHSSVHLARALFRRASIIDPEHQPVWFAWGWMEWKEGNTNIARELYHRAVLINSKSGSAARCLQRTEVVDNASWVTGILDLFDPAIDSIKFLLNLEHTSPYYIRNPENLRRLEESKCRSWSANSSSKNIKGGGGFDLDAFIKVKLSLDASKLDEQMEKYVHRNVWIRGTNVQNMPSSLLHPMKI</sequence>
<dbReference type="InterPro" id="IPR055430">
    <property type="entry name" value="HAT_Syf1_CNRKL1_C"/>
</dbReference>
<feature type="compositionally biased region" description="Acidic residues" evidence="5">
    <location>
        <begin position="72"/>
        <end position="86"/>
    </location>
</feature>
<comment type="subcellular location">
    <subcellularLocation>
        <location evidence="1">Nucleus</location>
    </subcellularLocation>
</comment>
<gene>
    <name evidence="7" type="ORF">KSP39_PZI007230</name>
</gene>
<dbReference type="SUPFAM" id="SSF48452">
    <property type="entry name" value="TPR-like"/>
    <property type="match status" value="2"/>
</dbReference>
<dbReference type="EMBL" id="JBBWWQ010000005">
    <property type="protein sequence ID" value="KAK8947180.1"/>
    <property type="molecule type" value="Genomic_DNA"/>
</dbReference>
<dbReference type="GO" id="GO:0006397">
    <property type="term" value="P:mRNA processing"/>
    <property type="evidence" value="ECO:0007669"/>
    <property type="project" value="InterPro"/>
</dbReference>
<keyword evidence="8" id="KW-1185">Reference proteome</keyword>
<dbReference type="Pfam" id="PF23231">
    <property type="entry name" value="HAT_Syf1_CNRKL1_C"/>
    <property type="match status" value="1"/>
</dbReference>
<evidence type="ECO:0000313" key="7">
    <source>
        <dbReference type="EMBL" id="KAK8947180.1"/>
    </source>
</evidence>
<feature type="domain" description="Pre-mRNA-splicing factor Syf1/CRNKL1-like C-terminal HAT-repeats" evidence="6">
    <location>
        <begin position="308"/>
        <end position="465"/>
    </location>
</feature>
<keyword evidence="2" id="KW-0677">Repeat</keyword>
<dbReference type="InterPro" id="IPR011990">
    <property type="entry name" value="TPR-like_helical_dom_sf"/>
</dbReference>
<accession>A0AAP0BRL0</accession>
<feature type="repeat" description="TPR" evidence="4">
    <location>
        <begin position="305"/>
        <end position="338"/>
    </location>
</feature>
<feature type="compositionally biased region" description="Basic and acidic residues" evidence="5">
    <location>
        <begin position="87"/>
        <end position="96"/>
    </location>
</feature>
<dbReference type="InterPro" id="IPR003107">
    <property type="entry name" value="HAT"/>
</dbReference>
<name>A0AAP0BRL0_9ASPA</name>
<dbReference type="SMART" id="SM00386">
    <property type="entry name" value="HAT"/>
    <property type="match status" value="5"/>
</dbReference>
<dbReference type="PANTHER" id="PTHR44917">
    <property type="entry name" value="PROTEIN HIGH CHLOROPHYLL FLUORESCENT 107"/>
    <property type="match status" value="1"/>
</dbReference>
<protein>
    <recommendedName>
        <fullName evidence="6">Pre-mRNA-splicing factor Syf1/CRNKL1-like C-terminal HAT-repeats domain-containing protein</fullName>
    </recommendedName>
</protein>
<dbReference type="PROSITE" id="PS50005">
    <property type="entry name" value="TPR"/>
    <property type="match status" value="1"/>
</dbReference>
<feature type="compositionally biased region" description="Polar residues" evidence="5">
    <location>
        <begin position="54"/>
        <end position="65"/>
    </location>
</feature>
<dbReference type="Gene3D" id="1.25.40.10">
    <property type="entry name" value="Tetratricopeptide repeat domain"/>
    <property type="match status" value="2"/>
</dbReference>
<feature type="region of interest" description="Disordered" evidence="5">
    <location>
        <begin position="71"/>
        <end position="101"/>
    </location>
</feature>
<dbReference type="GO" id="GO:0003729">
    <property type="term" value="F:mRNA binding"/>
    <property type="evidence" value="ECO:0007669"/>
    <property type="project" value="InterPro"/>
</dbReference>
<evidence type="ECO:0000259" key="6">
    <source>
        <dbReference type="Pfam" id="PF23231"/>
    </source>
</evidence>
<dbReference type="GO" id="GO:0009507">
    <property type="term" value="C:chloroplast"/>
    <property type="evidence" value="ECO:0007669"/>
    <property type="project" value="TreeGrafter"/>
</dbReference>
<reference evidence="7 8" key="1">
    <citation type="journal article" date="2022" name="Nat. Plants">
        <title>Genomes of leafy and leafless Platanthera orchids illuminate the evolution of mycoheterotrophy.</title>
        <authorList>
            <person name="Li M.H."/>
            <person name="Liu K.W."/>
            <person name="Li Z."/>
            <person name="Lu H.C."/>
            <person name="Ye Q.L."/>
            <person name="Zhang D."/>
            <person name="Wang J.Y."/>
            <person name="Li Y.F."/>
            <person name="Zhong Z.M."/>
            <person name="Liu X."/>
            <person name="Yu X."/>
            <person name="Liu D.K."/>
            <person name="Tu X.D."/>
            <person name="Liu B."/>
            <person name="Hao Y."/>
            <person name="Liao X.Y."/>
            <person name="Jiang Y.T."/>
            <person name="Sun W.H."/>
            <person name="Chen J."/>
            <person name="Chen Y.Q."/>
            <person name="Ai Y."/>
            <person name="Zhai J.W."/>
            <person name="Wu S.S."/>
            <person name="Zhou Z."/>
            <person name="Hsiao Y.Y."/>
            <person name="Wu W.L."/>
            <person name="Chen Y.Y."/>
            <person name="Lin Y.F."/>
            <person name="Hsu J.L."/>
            <person name="Li C.Y."/>
            <person name="Wang Z.W."/>
            <person name="Zhao X."/>
            <person name="Zhong W.Y."/>
            <person name="Ma X.K."/>
            <person name="Ma L."/>
            <person name="Huang J."/>
            <person name="Chen G.Z."/>
            <person name="Huang M.Z."/>
            <person name="Huang L."/>
            <person name="Peng D.H."/>
            <person name="Luo Y.B."/>
            <person name="Zou S.Q."/>
            <person name="Chen S.P."/>
            <person name="Lan S."/>
            <person name="Tsai W.C."/>
            <person name="Van de Peer Y."/>
            <person name="Liu Z.J."/>
        </authorList>
    </citation>
    <scope>NUCLEOTIDE SEQUENCE [LARGE SCALE GENOMIC DNA]</scope>
    <source>
        <strain evidence="7">Lor287</strain>
    </source>
</reference>
<dbReference type="PANTHER" id="PTHR44917:SF1">
    <property type="entry name" value="PROTEIN HIGH CHLOROPHYLL FLUORESCENT 107"/>
    <property type="match status" value="1"/>
</dbReference>
<dbReference type="GO" id="GO:0003727">
    <property type="term" value="F:single-stranded RNA binding"/>
    <property type="evidence" value="ECO:0007669"/>
    <property type="project" value="TreeGrafter"/>
</dbReference>
<proteinExistence type="predicted"/>
<dbReference type="InterPro" id="IPR019734">
    <property type="entry name" value="TPR_rpt"/>
</dbReference>
<keyword evidence="3" id="KW-0539">Nucleus</keyword>
<organism evidence="7 8">
    <name type="scientific">Platanthera zijinensis</name>
    <dbReference type="NCBI Taxonomy" id="2320716"/>
    <lineage>
        <taxon>Eukaryota</taxon>
        <taxon>Viridiplantae</taxon>
        <taxon>Streptophyta</taxon>
        <taxon>Embryophyta</taxon>
        <taxon>Tracheophyta</taxon>
        <taxon>Spermatophyta</taxon>
        <taxon>Magnoliopsida</taxon>
        <taxon>Liliopsida</taxon>
        <taxon>Asparagales</taxon>
        <taxon>Orchidaceae</taxon>
        <taxon>Orchidoideae</taxon>
        <taxon>Orchideae</taxon>
        <taxon>Orchidinae</taxon>
        <taxon>Platanthera</taxon>
    </lineage>
</organism>
<comment type="caution">
    <text evidence="7">The sequence shown here is derived from an EMBL/GenBank/DDBJ whole genome shotgun (WGS) entry which is preliminary data.</text>
</comment>